<dbReference type="Gene3D" id="1.10.1200.10">
    <property type="entry name" value="ACP-like"/>
    <property type="match status" value="1"/>
</dbReference>
<dbReference type="AlphaFoldDB" id="A0A6G4X0D5"/>
<reference evidence="3 4" key="1">
    <citation type="submission" date="2020-02" db="EMBL/GenBank/DDBJ databases">
        <title>Whole-genome analyses of novel actinobacteria.</title>
        <authorList>
            <person name="Sahin N."/>
            <person name="Tatar D."/>
        </authorList>
    </citation>
    <scope>NUCLEOTIDE SEQUENCE [LARGE SCALE GENOMIC DNA]</scope>
    <source>
        <strain evidence="3 4">SB3404</strain>
    </source>
</reference>
<dbReference type="EMBL" id="JAAKZZ010000187">
    <property type="protein sequence ID" value="NGO70350.1"/>
    <property type="molecule type" value="Genomic_DNA"/>
</dbReference>
<accession>A0A6G4X0D5</accession>
<sequence>MPEFTRTDLEKTIDACVGTQAAPPLDEHGLDLSFEELGLDSLAVFEVVTRLQDELGVTIADDEADVRKTPRELIDLVNGRTGRTGHPAKAEPLSGQSTTD</sequence>
<feature type="domain" description="Carrier" evidence="2">
    <location>
        <begin position="7"/>
        <end position="81"/>
    </location>
</feature>
<keyword evidence="4" id="KW-1185">Reference proteome</keyword>
<name>A0A6G4X0D5_9ACTN</name>
<dbReference type="InterPro" id="IPR036736">
    <property type="entry name" value="ACP-like_sf"/>
</dbReference>
<gene>
    <name evidence="3" type="ORF">G5C65_18740</name>
</gene>
<evidence type="ECO:0000313" key="3">
    <source>
        <dbReference type="EMBL" id="NGO70350.1"/>
    </source>
</evidence>
<organism evidence="3 4">
    <name type="scientific">Streptomyces boncukensis</name>
    <dbReference type="NCBI Taxonomy" id="2711219"/>
    <lineage>
        <taxon>Bacteria</taxon>
        <taxon>Bacillati</taxon>
        <taxon>Actinomycetota</taxon>
        <taxon>Actinomycetes</taxon>
        <taxon>Kitasatosporales</taxon>
        <taxon>Streptomycetaceae</taxon>
        <taxon>Streptomyces</taxon>
    </lineage>
</organism>
<dbReference type="SUPFAM" id="SSF47336">
    <property type="entry name" value="ACP-like"/>
    <property type="match status" value="1"/>
</dbReference>
<dbReference type="InterPro" id="IPR009081">
    <property type="entry name" value="PP-bd_ACP"/>
</dbReference>
<dbReference type="Proteomes" id="UP000477722">
    <property type="component" value="Unassembled WGS sequence"/>
</dbReference>
<dbReference type="PROSITE" id="PS50075">
    <property type="entry name" value="CARRIER"/>
    <property type="match status" value="1"/>
</dbReference>
<protein>
    <submittedName>
        <fullName evidence="3">Acyl carrier protein</fullName>
    </submittedName>
</protein>
<evidence type="ECO:0000313" key="4">
    <source>
        <dbReference type="Proteomes" id="UP000477722"/>
    </source>
</evidence>
<evidence type="ECO:0000259" key="2">
    <source>
        <dbReference type="PROSITE" id="PS50075"/>
    </source>
</evidence>
<evidence type="ECO:0000256" key="1">
    <source>
        <dbReference type="SAM" id="MobiDB-lite"/>
    </source>
</evidence>
<dbReference type="RefSeq" id="WP_165300019.1">
    <property type="nucleotide sequence ID" value="NZ_JAAKZZ010000187.1"/>
</dbReference>
<feature type="region of interest" description="Disordered" evidence="1">
    <location>
        <begin position="77"/>
        <end position="100"/>
    </location>
</feature>
<comment type="caution">
    <text evidence="3">The sequence shown here is derived from an EMBL/GenBank/DDBJ whole genome shotgun (WGS) entry which is preliminary data.</text>
</comment>
<proteinExistence type="predicted"/>
<dbReference type="Pfam" id="PF00550">
    <property type="entry name" value="PP-binding"/>
    <property type="match status" value="1"/>
</dbReference>